<organism evidence="2 3">
    <name type="scientific">Schizophyllum amplum</name>
    <dbReference type="NCBI Taxonomy" id="97359"/>
    <lineage>
        <taxon>Eukaryota</taxon>
        <taxon>Fungi</taxon>
        <taxon>Dikarya</taxon>
        <taxon>Basidiomycota</taxon>
        <taxon>Agaricomycotina</taxon>
        <taxon>Agaricomycetes</taxon>
        <taxon>Agaricomycetidae</taxon>
        <taxon>Agaricales</taxon>
        <taxon>Schizophyllaceae</taxon>
        <taxon>Schizophyllum</taxon>
    </lineage>
</organism>
<evidence type="ECO:0000313" key="2">
    <source>
        <dbReference type="EMBL" id="TRM59408.1"/>
    </source>
</evidence>
<comment type="caution">
    <text evidence="2">The sequence shown here is derived from an EMBL/GenBank/DDBJ whole genome shotgun (WGS) entry which is preliminary data.</text>
</comment>
<dbReference type="AlphaFoldDB" id="A0A550C3P5"/>
<evidence type="ECO:0000256" key="1">
    <source>
        <dbReference type="SAM" id="MobiDB-lite"/>
    </source>
</evidence>
<sequence length="59" mass="6517">MKFTPVVAASLAAVPAFCTPSASAPRRTPERTLPPQRPPFWRLQARWSATRTLTTSHPT</sequence>
<gene>
    <name evidence="2" type="ORF">BD626DRAFT_508226</name>
</gene>
<evidence type="ECO:0000313" key="3">
    <source>
        <dbReference type="Proteomes" id="UP000320762"/>
    </source>
</evidence>
<dbReference type="Proteomes" id="UP000320762">
    <property type="component" value="Unassembled WGS sequence"/>
</dbReference>
<name>A0A550C3P5_9AGAR</name>
<keyword evidence="3" id="KW-1185">Reference proteome</keyword>
<protein>
    <submittedName>
        <fullName evidence="2">Uncharacterized protein</fullName>
    </submittedName>
</protein>
<reference evidence="2 3" key="1">
    <citation type="journal article" date="2019" name="New Phytol.">
        <title>Comparative genomics reveals unique wood-decay strategies and fruiting body development in the Schizophyllaceae.</title>
        <authorList>
            <person name="Almasi E."/>
            <person name="Sahu N."/>
            <person name="Krizsan K."/>
            <person name="Balint B."/>
            <person name="Kovacs G.M."/>
            <person name="Kiss B."/>
            <person name="Cseklye J."/>
            <person name="Drula E."/>
            <person name="Henrissat B."/>
            <person name="Nagy I."/>
            <person name="Chovatia M."/>
            <person name="Adam C."/>
            <person name="LaButti K."/>
            <person name="Lipzen A."/>
            <person name="Riley R."/>
            <person name="Grigoriev I.V."/>
            <person name="Nagy L.G."/>
        </authorList>
    </citation>
    <scope>NUCLEOTIDE SEQUENCE [LARGE SCALE GENOMIC DNA]</scope>
    <source>
        <strain evidence="2 3">NL-1724</strain>
    </source>
</reference>
<accession>A0A550C3P5</accession>
<proteinExistence type="predicted"/>
<feature type="region of interest" description="Disordered" evidence="1">
    <location>
        <begin position="19"/>
        <end position="38"/>
    </location>
</feature>
<dbReference type="EMBL" id="VDMD01000028">
    <property type="protein sequence ID" value="TRM59408.1"/>
    <property type="molecule type" value="Genomic_DNA"/>
</dbReference>